<accession>A0A6P0HIC8</accession>
<dbReference type="InterPro" id="IPR002347">
    <property type="entry name" value="SDR_fam"/>
</dbReference>
<dbReference type="PRINTS" id="PR00081">
    <property type="entry name" value="GDHRDH"/>
</dbReference>
<dbReference type="CDD" id="cd05233">
    <property type="entry name" value="SDR_c"/>
    <property type="match status" value="1"/>
</dbReference>
<evidence type="ECO:0000256" key="1">
    <source>
        <dbReference type="ARBA" id="ARBA00006484"/>
    </source>
</evidence>
<dbReference type="InterPro" id="IPR036291">
    <property type="entry name" value="NAD(P)-bd_dom_sf"/>
</dbReference>
<sequence length="260" mass="26234">MGSDVGEQQGGRTAVVTGGTSGIGRALAVRLGQEGVRVVVAGRDERRGADVVQEVTARGGRAEFVATDVAVDAEVRRLAERASADGPLDLWFSNAGTEGPIGPLSTWGEAALREVLDVNLLGVLSGLRHAADHLRSGGVVVNTASFVGTALAVPIAVPYAAAKAGVVAAGRSAAPLLAEVGIAVYTICPWVIDTPMVDRLTGGAPDDKAGFAAGFAPSGRLTTAAEVASATWDLVEGRIAASSGDAFLVDAGPTVTRVRA</sequence>
<evidence type="ECO:0000313" key="5">
    <source>
        <dbReference type="Proteomes" id="UP000468687"/>
    </source>
</evidence>
<comment type="similarity">
    <text evidence="1 3">Belongs to the short-chain dehydrogenases/reductases (SDR) family.</text>
</comment>
<dbReference type="SUPFAM" id="SSF51735">
    <property type="entry name" value="NAD(P)-binding Rossmann-fold domains"/>
    <property type="match status" value="1"/>
</dbReference>
<organism evidence="4 5">
    <name type="scientific">Nocardioides zeae</name>
    <dbReference type="NCBI Taxonomy" id="1457234"/>
    <lineage>
        <taxon>Bacteria</taxon>
        <taxon>Bacillati</taxon>
        <taxon>Actinomycetota</taxon>
        <taxon>Actinomycetes</taxon>
        <taxon>Propionibacteriales</taxon>
        <taxon>Nocardioidaceae</taxon>
        <taxon>Nocardioides</taxon>
    </lineage>
</organism>
<dbReference type="Gene3D" id="3.40.50.720">
    <property type="entry name" value="NAD(P)-binding Rossmann-like Domain"/>
    <property type="match status" value="1"/>
</dbReference>
<dbReference type="Proteomes" id="UP000468687">
    <property type="component" value="Unassembled WGS sequence"/>
</dbReference>
<dbReference type="EMBL" id="JAAGXA010000004">
    <property type="protein sequence ID" value="NEN78040.1"/>
    <property type="molecule type" value="Genomic_DNA"/>
</dbReference>
<keyword evidence="5" id="KW-1185">Reference proteome</keyword>
<dbReference type="RefSeq" id="WP_163771410.1">
    <property type="nucleotide sequence ID" value="NZ_JAAGXA010000004.1"/>
</dbReference>
<dbReference type="PANTHER" id="PTHR43180:SF66">
    <property type="entry name" value="SHORT-CHAIN DEHYDROGENASE_REDUCTASE FAMILY PROTEIN"/>
    <property type="match status" value="1"/>
</dbReference>
<keyword evidence="2" id="KW-0560">Oxidoreductase</keyword>
<reference evidence="4 5" key="1">
    <citation type="journal article" date="2014" name="Int. J. Syst. Evol. Microbiol.">
        <title>Nocardioides zeae sp. nov., isolated from the stem of Zea mays.</title>
        <authorList>
            <person name="Glaeser S.P."/>
            <person name="McInroy J.A."/>
            <person name="Busse H.J."/>
            <person name="Kampfer P."/>
        </authorList>
    </citation>
    <scope>NUCLEOTIDE SEQUENCE [LARGE SCALE GENOMIC DNA]</scope>
    <source>
        <strain evidence="4 5">JCM 30728</strain>
    </source>
</reference>
<protein>
    <submittedName>
        <fullName evidence="4">SDR family oxidoreductase</fullName>
    </submittedName>
</protein>
<dbReference type="Pfam" id="PF00106">
    <property type="entry name" value="adh_short"/>
    <property type="match status" value="1"/>
</dbReference>
<gene>
    <name evidence="4" type="ORF">G3T38_07095</name>
</gene>
<dbReference type="PRINTS" id="PR00080">
    <property type="entry name" value="SDRFAMILY"/>
</dbReference>
<name>A0A6P0HIC8_9ACTN</name>
<dbReference type="GO" id="GO:0016491">
    <property type="term" value="F:oxidoreductase activity"/>
    <property type="evidence" value="ECO:0007669"/>
    <property type="project" value="UniProtKB-KW"/>
</dbReference>
<proteinExistence type="inferred from homology"/>
<dbReference type="PANTHER" id="PTHR43180">
    <property type="entry name" value="3-OXOACYL-(ACYL-CARRIER-PROTEIN) REDUCTASE (AFU_ORTHOLOGUE AFUA_6G11210)"/>
    <property type="match status" value="1"/>
</dbReference>
<dbReference type="AlphaFoldDB" id="A0A6P0HIC8"/>
<comment type="caution">
    <text evidence="4">The sequence shown here is derived from an EMBL/GenBank/DDBJ whole genome shotgun (WGS) entry which is preliminary data.</text>
</comment>
<evidence type="ECO:0000256" key="2">
    <source>
        <dbReference type="ARBA" id="ARBA00023002"/>
    </source>
</evidence>
<evidence type="ECO:0000256" key="3">
    <source>
        <dbReference type="RuleBase" id="RU000363"/>
    </source>
</evidence>
<evidence type="ECO:0000313" key="4">
    <source>
        <dbReference type="EMBL" id="NEN78040.1"/>
    </source>
</evidence>